<proteinExistence type="predicted"/>
<dbReference type="InterPro" id="IPR031552">
    <property type="entry name" value="ParE-like_toxin"/>
</dbReference>
<evidence type="ECO:0008006" key="3">
    <source>
        <dbReference type="Google" id="ProtNLM"/>
    </source>
</evidence>
<reference evidence="2" key="1">
    <citation type="journal article" date="2012" name="J. Bacteriol.">
        <title>Genome sequence of the haloalkaliphilic methanotrophic bacterium Methylomicrobium alcaliphilum 20Z.</title>
        <authorList>
            <person name="Vuilleumier S."/>
            <person name="Khmelenina V.N."/>
            <person name="Bringel F."/>
            <person name="Reshetnikov A.S."/>
            <person name="Lajus A."/>
            <person name="Mangenot S."/>
            <person name="Rouy Z."/>
            <person name="Op den Camp H.J."/>
            <person name="Jetten M.S."/>
            <person name="Dispirito A.A."/>
            <person name="Dunfield P."/>
            <person name="Klotz M.G."/>
            <person name="Semrau J.D."/>
            <person name="Stein L.Y."/>
            <person name="Barbe V."/>
            <person name="Medigue C."/>
            <person name="Trotsenko Y.A."/>
            <person name="Kalyuzhnaya M.G."/>
        </authorList>
    </citation>
    <scope>NUCLEOTIDE SEQUENCE [LARGE SCALE GENOMIC DNA]</scope>
    <source>
        <strain evidence="2">DSM 19304 / NCIMB 14124 / VKM B-2133 / 20Z</strain>
    </source>
</reference>
<dbReference type="InterPro" id="IPR035093">
    <property type="entry name" value="RelE/ParE_toxin_dom_sf"/>
</dbReference>
<organism evidence="1 2">
    <name type="scientific">Methylotuvimicrobium alcaliphilum (strain DSM 19304 / NCIMB 14124 / VKM B-2133 / 20Z)</name>
    <name type="common">Methylomicrobium alcaliphilum</name>
    <dbReference type="NCBI Taxonomy" id="1091494"/>
    <lineage>
        <taxon>Bacteria</taxon>
        <taxon>Pseudomonadati</taxon>
        <taxon>Pseudomonadota</taxon>
        <taxon>Gammaproteobacteria</taxon>
        <taxon>Methylococcales</taxon>
        <taxon>Methylococcaceae</taxon>
        <taxon>Methylotuvimicrobium</taxon>
    </lineage>
</organism>
<accession>G4SUR1</accession>
<protein>
    <recommendedName>
        <fullName evidence="3">Addiction module toxin RelE</fullName>
    </recommendedName>
</protein>
<dbReference type="Pfam" id="PF15781">
    <property type="entry name" value="ParE-like_toxin"/>
    <property type="match status" value="1"/>
</dbReference>
<dbReference type="Proteomes" id="UP000008315">
    <property type="component" value="Chromosome"/>
</dbReference>
<name>G4SUR1_META2</name>
<dbReference type="EMBL" id="FO082060">
    <property type="protein sequence ID" value="CCE22888.1"/>
    <property type="molecule type" value="Genomic_DNA"/>
</dbReference>
<evidence type="ECO:0000313" key="2">
    <source>
        <dbReference type="Proteomes" id="UP000008315"/>
    </source>
</evidence>
<evidence type="ECO:0000313" key="1">
    <source>
        <dbReference type="EMBL" id="CCE22888.1"/>
    </source>
</evidence>
<dbReference type="KEGG" id="mah:MEALZ_1198"/>
<dbReference type="AlphaFoldDB" id="G4SUR1"/>
<dbReference type="STRING" id="1091494.MEALZ_1198"/>
<dbReference type="SUPFAM" id="SSF143011">
    <property type="entry name" value="RelE-like"/>
    <property type="match status" value="1"/>
</dbReference>
<keyword evidence="2" id="KW-1185">Reference proteome</keyword>
<sequence>MQKQSGKPENSRLTILVEAARVLQTPTFKKAVKKLNPNQKSDLDSAVKELMANPDLGERTKGDLAFLRVYQFKMNKQPTLLGYSFDDGTLVLELMALGSHENFYRDIKR</sequence>
<dbReference type="HOGENOM" id="CLU_157820_0_0_6"/>
<gene>
    <name evidence="1" type="ordered locus">MEALZ_1198</name>
</gene>
<dbReference type="Gene3D" id="3.30.2310.20">
    <property type="entry name" value="RelE-like"/>
    <property type="match status" value="1"/>
</dbReference>